<protein>
    <submittedName>
        <fullName evidence="2">5'-nucleotidase yfbR</fullName>
        <ecNumber evidence="2">3.1.3.5</ecNumber>
    </submittedName>
</protein>
<dbReference type="EMBL" id="FMHG01000001">
    <property type="protein sequence ID" value="SCJ71094.1"/>
    <property type="molecule type" value="Genomic_DNA"/>
</dbReference>
<reference evidence="2" key="1">
    <citation type="submission" date="2015-09" db="EMBL/GenBank/DDBJ databases">
        <authorList>
            <consortium name="Pathogen Informatics"/>
        </authorList>
    </citation>
    <scope>NUCLEOTIDE SEQUENCE</scope>
    <source>
        <strain evidence="2">2789STDY5834896</strain>
    </source>
</reference>
<dbReference type="InterPro" id="IPR003607">
    <property type="entry name" value="HD/PDEase_dom"/>
</dbReference>
<evidence type="ECO:0000313" key="2">
    <source>
        <dbReference type="EMBL" id="SCJ71094.1"/>
    </source>
</evidence>
<dbReference type="NCBIfam" id="NF003009">
    <property type="entry name" value="PRK03826.1"/>
    <property type="match status" value="1"/>
</dbReference>
<dbReference type="EC" id="3.1.3.5" evidence="2"/>
<keyword evidence="2" id="KW-0378">Hydrolase</keyword>
<organism evidence="2">
    <name type="scientific">uncultured Anaerotruncus sp</name>
    <dbReference type="NCBI Taxonomy" id="905011"/>
    <lineage>
        <taxon>Bacteria</taxon>
        <taxon>Bacillati</taxon>
        <taxon>Bacillota</taxon>
        <taxon>Clostridia</taxon>
        <taxon>Eubacteriales</taxon>
        <taxon>Oscillospiraceae</taxon>
        <taxon>Anaerotruncus</taxon>
        <taxon>environmental samples</taxon>
    </lineage>
</organism>
<sequence length="195" mass="21953">MKSFPFYGQLWRMRYIQRWGLMKNSRPENLSEHTLDTAIIAHCLGVLRNTRFGGSVDLGQLVLYALYHDAPEVLTGDLPTPVKYHDPALSSAYKQLEELSAARLLSQLPADLQPAFAPYLLGQGQQEVLALCKAADKLSALCKCIEEQKSGSSEFESARRAQLQALRQMDLPEVDLFCELFLPGYYLSLDDLQEL</sequence>
<proteinExistence type="predicted"/>
<evidence type="ECO:0000259" key="1">
    <source>
        <dbReference type="SMART" id="SM00471"/>
    </source>
</evidence>
<dbReference type="SUPFAM" id="SSF109604">
    <property type="entry name" value="HD-domain/PDEase-like"/>
    <property type="match status" value="1"/>
</dbReference>
<dbReference type="Gene3D" id="1.10.3210.10">
    <property type="entry name" value="Hypothetical protein af1432"/>
    <property type="match status" value="1"/>
</dbReference>
<dbReference type="SMART" id="SM00471">
    <property type="entry name" value="HDc"/>
    <property type="match status" value="1"/>
</dbReference>
<dbReference type="AlphaFoldDB" id="A0A1C6IMJ0"/>
<accession>A0A1C6IMJ0</accession>
<name>A0A1C6IMJ0_9FIRM</name>
<gene>
    <name evidence="2" type="primary">yfbR</name>
    <name evidence="2" type="ORF">SAMEA3545359_01556</name>
</gene>
<dbReference type="GO" id="GO:0008253">
    <property type="term" value="F:5'-nucleotidase activity"/>
    <property type="evidence" value="ECO:0007669"/>
    <property type="project" value="UniProtKB-EC"/>
</dbReference>
<dbReference type="Pfam" id="PF12917">
    <property type="entry name" value="YfbR-like"/>
    <property type="match status" value="1"/>
</dbReference>
<feature type="domain" description="HD/PDEase" evidence="1">
    <location>
        <begin position="26"/>
        <end position="150"/>
    </location>
</feature>